<evidence type="ECO:0000313" key="1">
    <source>
        <dbReference type="EMBL" id="MPM48064.1"/>
    </source>
</evidence>
<organism evidence="1">
    <name type="scientific">bioreactor metagenome</name>
    <dbReference type="NCBI Taxonomy" id="1076179"/>
    <lineage>
        <taxon>unclassified sequences</taxon>
        <taxon>metagenomes</taxon>
        <taxon>ecological metagenomes</taxon>
    </lineage>
</organism>
<accession>A0A645AEG3</accession>
<dbReference type="AlphaFoldDB" id="A0A645AEG3"/>
<sequence length="39" mass="4373">MRVDIDFSNRFFHSSLPQLLFDGFVLTRTAVAIGVIAFA</sequence>
<gene>
    <name evidence="1" type="ORF">SDC9_94786</name>
</gene>
<proteinExistence type="predicted"/>
<name>A0A645AEG3_9ZZZZ</name>
<comment type="caution">
    <text evidence="1">The sequence shown here is derived from an EMBL/GenBank/DDBJ whole genome shotgun (WGS) entry which is preliminary data.</text>
</comment>
<dbReference type="EMBL" id="VSSQ01011938">
    <property type="protein sequence ID" value="MPM48064.1"/>
    <property type="molecule type" value="Genomic_DNA"/>
</dbReference>
<reference evidence="1" key="1">
    <citation type="submission" date="2019-08" db="EMBL/GenBank/DDBJ databases">
        <authorList>
            <person name="Kucharzyk K."/>
            <person name="Murdoch R.W."/>
            <person name="Higgins S."/>
            <person name="Loffler F."/>
        </authorList>
    </citation>
    <scope>NUCLEOTIDE SEQUENCE</scope>
</reference>
<protein>
    <submittedName>
        <fullName evidence="1">Uncharacterized protein</fullName>
    </submittedName>
</protein>